<dbReference type="RefSeq" id="WP_168805827.1">
    <property type="nucleotide sequence ID" value="NZ_CP051205.1"/>
</dbReference>
<name>A0AAE7D889_9BACT</name>
<proteinExistence type="predicted"/>
<dbReference type="InterPro" id="IPR036514">
    <property type="entry name" value="SGNH_hydro_sf"/>
</dbReference>
<dbReference type="Gene3D" id="2.60.120.260">
    <property type="entry name" value="Galactose-binding domain-like"/>
    <property type="match status" value="1"/>
</dbReference>
<dbReference type="Gene3D" id="3.40.50.1110">
    <property type="entry name" value="SGNH hydrolase"/>
    <property type="match status" value="1"/>
</dbReference>
<evidence type="ECO:0000256" key="1">
    <source>
        <dbReference type="SAM" id="SignalP"/>
    </source>
</evidence>
<dbReference type="AlphaFoldDB" id="A0AAE7D889"/>
<dbReference type="Proteomes" id="UP000502421">
    <property type="component" value="Chromosome"/>
</dbReference>
<feature type="domain" description="SGNH hydrolase-type esterase" evidence="2">
    <location>
        <begin position="50"/>
        <end position="218"/>
    </location>
</feature>
<dbReference type="Pfam" id="PF13472">
    <property type="entry name" value="Lipase_GDSL_2"/>
    <property type="match status" value="1"/>
</dbReference>
<feature type="chain" id="PRO_5042112585" description="SGNH hydrolase-type esterase domain-containing protein" evidence="1">
    <location>
        <begin position="20"/>
        <end position="386"/>
    </location>
</feature>
<dbReference type="EMBL" id="CP051205">
    <property type="protein sequence ID" value="QJB33046.1"/>
    <property type="molecule type" value="Genomic_DNA"/>
</dbReference>
<organism evidence="3 4">
    <name type="scientific">Chitinophaga oryzae</name>
    <dbReference type="NCBI Taxonomy" id="2725414"/>
    <lineage>
        <taxon>Bacteria</taxon>
        <taxon>Pseudomonadati</taxon>
        <taxon>Bacteroidota</taxon>
        <taxon>Chitinophagia</taxon>
        <taxon>Chitinophagales</taxon>
        <taxon>Chitinophagaceae</taxon>
        <taxon>Chitinophaga</taxon>
    </lineage>
</organism>
<reference evidence="4" key="1">
    <citation type="submission" date="2020-04" db="EMBL/GenBank/DDBJ databases">
        <authorList>
            <person name="Kittiwongwattana C."/>
        </authorList>
    </citation>
    <scope>NUCLEOTIDE SEQUENCE [LARGE SCALE GENOMIC DNA]</scope>
    <source>
        <strain evidence="4">1310</strain>
    </source>
</reference>
<dbReference type="PANTHER" id="PTHR34407">
    <property type="entry name" value="EXPRESSED PROTEIN"/>
    <property type="match status" value="1"/>
</dbReference>
<keyword evidence="1" id="KW-0732">Signal</keyword>
<dbReference type="SUPFAM" id="SSF52266">
    <property type="entry name" value="SGNH hydrolase"/>
    <property type="match status" value="1"/>
</dbReference>
<dbReference type="CDD" id="cd00229">
    <property type="entry name" value="SGNH_hydrolase"/>
    <property type="match status" value="1"/>
</dbReference>
<dbReference type="PANTHER" id="PTHR34407:SF1">
    <property type="entry name" value="SGNH HYDROLASE-TYPE ESTERASE DOMAIN-CONTAINING PROTEIN"/>
    <property type="match status" value="1"/>
</dbReference>
<dbReference type="KEGG" id="coy:HF329_17675"/>
<evidence type="ECO:0000259" key="2">
    <source>
        <dbReference type="Pfam" id="PF13472"/>
    </source>
</evidence>
<accession>A0AAE7D889</accession>
<feature type="signal peptide" evidence="1">
    <location>
        <begin position="1"/>
        <end position="19"/>
    </location>
</feature>
<dbReference type="GO" id="GO:0016788">
    <property type="term" value="F:hydrolase activity, acting on ester bonds"/>
    <property type="evidence" value="ECO:0007669"/>
    <property type="project" value="UniProtKB-ARBA"/>
</dbReference>
<evidence type="ECO:0000313" key="3">
    <source>
        <dbReference type="EMBL" id="QJB33046.1"/>
    </source>
</evidence>
<sequence length="386" mass="42619">MKKLLPVLLLLLAMVPAWAQLESETFIARYGTLDNAWYHISARKKATVAFLGGSITNMEGWRGKVGDYLTRTYPATAFTLLNAGIPSLGSLPHAFRLQQDVLDKGPVDLLFVEAAVNDKVNGTPAAVQRRALEGIIRHALATNPHMNIVLMAFVDEDKMADYLAGKVPAEVALHEELAQRYHLPFINLAREVTARIDAGEFTWKEDFKDLHPSPFGQEVYFNTIRQLLDSAFKKPAPRKALAATLPPATDPFNYAAGHYVDVHTANRLQGFAVDESWKPSDNVHTRPGFVNVPMLVSGTTEASMELPFTGRTIGVALLSGPDAGVLRYSIDGKAEQQIDTRTQWSRSLYLPWYLVLGDELATGTHTLKITTTPGSACRIVHFLVNR</sequence>
<protein>
    <recommendedName>
        <fullName evidence="2">SGNH hydrolase-type esterase domain-containing protein</fullName>
    </recommendedName>
</protein>
<evidence type="ECO:0000313" key="4">
    <source>
        <dbReference type="Proteomes" id="UP000502421"/>
    </source>
</evidence>
<dbReference type="InterPro" id="IPR013830">
    <property type="entry name" value="SGNH_hydro"/>
</dbReference>
<gene>
    <name evidence="3" type="ORF">HF329_17675</name>
</gene>